<evidence type="ECO:0000313" key="2">
    <source>
        <dbReference type="EMBL" id="OXM60900.1"/>
    </source>
</evidence>
<accession>A0A229SQ52</accession>
<proteinExistence type="predicted"/>
<dbReference type="PROSITE" id="PS50943">
    <property type="entry name" value="HTH_CROC1"/>
    <property type="match status" value="1"/>
</dbReference>
<protein>
    <submittedName>
        <fullName evidence="2">XRE family transcriptional regulator</fullName>
    </submittedName>
</protein>
<keyword evidence="3" id="KW-1185">Reference proteome</keyword>
<dbReference type="Pfam" id="PF19054">
    <property type="entry name" value="DUF5753"/>
    <property type="match status" value="1"/>
</dbReference>
<dbReference type="EMBL" id="NMUL01000053">
    <property type="protein sequence ID" value="OXM60900.1"/>
    <property type="molecule type" value="Genomic_DNA"/>
</dbReference>
<dbReference type="Gene3D" id="1.10.260.40">
    <property type="entry name" value="lambda repressor-like DNA-binding domains"/>
    <property type="match status" value="1"/>
</dbReference>
<dbReference type="OrthoDB" id="3626190at2"/>
<feature type="domain" description="HTH cro/C1-type" evidence="1">
    <location>
        <begin position="17"/>
        <end position="71"/>
    </location>
</feature>
<dbReference type="InterPro" id="IPR010982">
    <property type="entry name" value="Lambda_DNA-bd_dom_sf"/>
</dbReference>
<name>A0A229SQ52_9PSEU</name>
<dbReference type="GO" id="GO:0003677">
    <property type="term" value="F:DNA binding"/>
    <property type="evidence" value="ECO:0007669"/>
    <property type="project" value="InterPro"/>
</dbReference>
<dbReference type="Proteomes" id="UP000215199">
    <property type="component" value="Unassembled WGS sequence"/>
</dbReference>
<evidence type="ECO:0000313" key="3">
    <source>
        <dbReference type="Proteomes" id="UP000215199"/>
    </source>
</evidence>
<dbReference type="InterPro" id="IPR001387">
    <property type="entry name" value="Cro/C1-type_HTH"/>
</dbReference>
<dbReference type="CDD" id="cd00093">
    <property type="entry name" value="HTH_XRE"/>
    <property type="match status" value="1"/>
</dbReference>
<dbReference type="SMART" id="SM00530">
    <property type="entry name" value="HTH_XRE"/>
    <property type="match status" value="1"/>
</dbReference>
<dbReference type="AlphaFoldDB" id="A0A229SQ52"/>
<gene>
    <name evidence="2" type="ORF">CF165_40685</name>
</gene>
<dbReference type="InterPro" id="IPR043917">
    <property type="entry name" value="DUF5753"/>
</dbReference>
<reference evidence="3" key="1">
    <citation type="submission" date="2017-07" db="EMBL/GenBank/DDBJ databases">
        <title>Comparative genome mining reveals phylogenetic distribution patterns of secondary metabolites in Amycolatopsis.</title>
        <authorList>
            <person name="Adamek M."/>
            <person name="Alanjary M."/>
            <person name="Sales-Ortells H."/>
            <person name="Goodfellow M."/>
            <person name="Bull A.T."/>
            <person name="Kalinowski J."/>
            <person name="Ziemert N."/>
        </authorList>
    </citation>
    <scope>NUCLEOTIDE SEQUENCE [LARGE SCALE GENOMIC DNA]</scope>
    <source>
        <strain evidence="3">H5</strain>
    </source>
</reference>
<dbReference type="SUPFAM" id="SSF47413">
    <property type="entry name" value="lambda repressor-like DNA-binding domains"/>
    <property type="match status" value="1"/>
</dbReference>
<comment type="caution">
    <text evidence="2">The sequence shown here is derived from an EMBL/GenBank/DDBJ whole genome shotgun (WGS) entry which is preliminary data.</text>
</comment>
<evidence type="ECO:0000259" key="1">
    <source>
        <dbReference type="PROSITE" id="PS50943"/>
    </source>
</evidence>
<dbReference type="Pfam" id="PF13560">
    <property type="entry name" value="HTH_31"/>
    <property type="match status" value="1"/>
</dbReference>
<organism evidence="2 3">
    <name type="scientific">Amycolatopsis vastitatis</name>
    <dbReference type="NCBI Taxonomy" id="1905142"/>
    <lineage>
        <taxon>Bacteria</taxon>
        <taxon>Bacillati</taxon>
        <taxon>Actinomycetota</taxon>
        <taxon>Actinomycetes</taxon>
        <taxon>Pseudonocardiales</taxon>
        <taxon>Pseudonocardiaceae</taxon>
        <taxon>Amycolatopsis</taxon>
    </lineage>
</organism>
<dbReference type="RefSeq" id="WP_093952910.1">
    <property type="nucleotide sequence ID" value="NZ_NMUL01000053.1"/>
</dbReference>
<sequence length="219" mass="24329">MTTTPLRPALLLLGTMLRELRTDRGTSLRALARTLGFTAAELSAWELGTRRPPAEAAAFILGYLHAKPADYEQLLKLHQQSDRPSYVEEIGATNLQQVYENHAVRVFEWAPHGLPEVTQVRAADRPQGYRHVVLVGEAAPAGGLPQHVTVLAVPAGSCTAETSHGFSIYETTSSTFTVVIRHEHARIYLGDPRTVERYRATFGRLHREALDHTLFRASR</sequence>